<dbReference type="EMBL" id="JACHBX010000001">
    <property type="protein sequence ID" value="MBB6133745.1"/>
    <property type="molecule type" value="Genomic_DNA"/>
</dbReference>
<feature type="domain" description="Putative type VI secretion system Rhs element associated Vgr" evidence="1">
    <location>
        <begin position="1"/>
        <end position="73"/>
    </location>
</feature>
<evidence type="ECO:0000313" key="3">
    <source>
        <dbReference type="Proteomes" id="UP000540787"/>
    </source>
</evidence>
<name>A0A7W9WZQ6_9BURK</name>
<dbReference type="Proteomes" id="UP000540787">
    <property type="component" value="Unassembled WGS sequence"/>
</dbReference>
<proteinExistence type="predicted"/>
<comment type="caution">
    <text evidence="2">The sequence shown here is derived from an EMBL/GenBank/DDBJ whole genome shotgun (WGS) entry which is preliminary data.</text>
</comment>
<reference evidence="2 3" key="1">
    <citation type="submission" date="2020-08" db="EMBL/GenBank/DDBJ databases">
        <title>The Agave Microbiome: Exploring the role of microbial communities in plant adaptations to desert environments.</title>
        <authorList>
            <person name="Partida-Martinez L.P."/>
        </authorList>
    </citation>
    <scope>NUCLEOTIDE SEQUENCE [LARGE SCALE GENOMIC DNA]</scope>
    <source>
        <strain evidence="2 3">AT3.2</strain>
    </source>
</reference>
<dbReference type="AlphaFoldDB" id="A0A7W9WZQ6"/>
<accession>A0A7W9WZQ6</accession>
<evidence type="ECO:0000259" key="1">
    <source>
        <dbReference type="Pfam" id="PF13296"/>
    </source>
</evidence>
<keyword evidence="3" id="KW-1185">Reference proteome</keyword>
<evidence type="ECO:0000313" key="2">
    <source>
        <dbReference type="EMBL" id="MBB6133745.1"/>
    </source>
</evidence>
<sequence>MFDDTDSRGRIQLKSTQAASELNLGHLIHTADNYRGGLRVLGAELHRDGYAAVRAATGLLVTSRKIPHGARGQRAARISRSMAGLLRCSVREDYEPRREERGSGSAADRLFWTRGRDCSECKAK</sequence>
<gene>
    <name evidence="2" type="ORF">HD842_001856</name>
</gene>
<dbReference type="InterPro" id="IPR028244">
    <property type="entry name" value="T6SS_Rhs_Vgr_dom"/>
</dbReference>
<organism evidence="2 3">
    <name type="scientific">Massilia aurea</name>
    <dbReference type="NCBI Taxonomy" id="373040"/>
    <lineage>
        <taxon>Bacteria</taxon>
        <taxon>Pseudomonadati</taxon>
        <taxon>Pseudomonadota</taxon>
        <taxon>Betaproteobacteria</taxon>
        <taxon>Burkholderiales</taxon>
        <taxon>Oxalobacteraceae</taxon>
        <taxon>Telluria group</taxon>
        <taxon>Massilia</taxon>
    </lineage>
</organism>
<protein>
    <recommendedName>
        <fullName evidence="1">Putative type VI secretion system Rhs element associated Vgr domain-containing protein</fullName>
    </recommendedName>
</protein>
<dbReference type="Pfam" id="PF13296">
    <property type="entry name" value="T6SS_Vgr"/>
    <property type="match status" value="1"/>
</dbReference>